<evidence type="ECO:0000313" key="2">
    <source>
        <dbReference type="Proteomes" id="UP000249375"/>
    </source>
</evidence>
<dbReference type="KEGG" id="alq:C7Y71_009505"/>
<sequence length="250" mass="28143">MPWLNTYQAVLAIEKSGILSSNYSSFEDLYDAVKCAFKGIPFAQGNLTVYDTARNLALFFGNQVSPKDYVYLAAGAKEGAEALLGPKIKDFRIKVEDFESVGLYPALNAEEIEDLLCVYKSVFVKMRQTNVTNKDIDDIDCCCGIPQSLKDNEDEYIATYLKKMHAEAFNQLTVSVKQTNETDVTFCIQVDDVVLRDYLLFTILKGKKITVTPKNEIILSNEKLALLISVLITYKQKEEIKKKSREKGGK</sequence>
<organism evidence="1 2">
    <name type="scientific">Pseudoprevotella muciniphila</name>
    <dbReference type="NCBI Taxonomy" id="2133944"/>
    <lineage>
        <taxon>Bacteria</taxon>
        <taxon>Pseudomonadati</taxon>
        <taxon>Bacteroidota</taxon>
        <taxon>Bacteroidia</taxon>
        <taxon>Bacteroidales</taxon>
        <taxon>Prevotellaceae</taxon>
        <taxon>Pseudoprevotella</taxon>
    </lineage>
</organism>
<dbReference type="Proteomes" id="UP000249375">
    <property type="component" value="Chromosome"/>
</dbReference>
<evidence type="ECO:0000313" key="1">
    <source>
        <dbReference type="EMBL" id="QFQ13222.1"/>
    </source>
</evidence>
<dbReference type="AlphaFoldDB" id="A0A5P8E8F8"/>
<proteinExistence type="predicted"/>
<accession>A0A5P8E8F8</accession>
<name>A0A5P8E8F8_9BACT</name>
<protein>
    <submittedName>
        <fullName evidence="1">Uncharacterized protein</fullName>
    </submittedName>
</protein>
<dbReference type="EMBL" id="CP033459">
    <property type="protein sequence ID" value="QFQ13222.1"/>
    <property type="molecule type" value="Genomic_DNA"/>
</dbReference>
<keyword evidence="2" id="KW-1185">Reference proteome</keyword>
<gene>
    <name evidence="1" type="ORF">C7Y71_009505</name>
</gene>
<reference evidence="1 2" key="1">
    <citation type="submission" date="2018-11" db="EMBL/GenBank/DDBJ databases">
        <authorList>
            <person name="Na S.W."/>
            <person name="Baik M."/>
        </authorList>
    </citation>
    <scope>NUCLEOTIDE SEQUENCE [LARGE SCALE GENOMIC DNA]</scope>
    <source>
        <strain evidence="1 2">E39</strain>
    </source>
</reference>